<feature type="compositionally biased region" description="Acidic residues" evidence="14">
    <location>
        <begin position="678"/>
        <end position="687"/>
    </location>
</feature>
<feature type="compositionally biased region" description="Basic and acidic residues" evidence="14">
    <location>
        <begin position="688"/>
        <end position="707"/>
    </location>
</feature>
<gene>
    <name evidence="16" type="ORF">OKIOD_LOCUS5239</name>
</gene>
<dbReference type="InterPro" id="IPR026164">
    <property type="entry name" value="Int_cplx_su10"/>
</dbReference>
<protein>
    <recommendedName>
        <fullName evidence="5">polypeptide N-acetylgalactosaminyltransferase</fullName>
        <ecNumber evidence="5">2.4.1.41</ecNumber>
    </recommendedName>
</protein>
<accession>A0ABN7S7K5</accession>
<comment type="pathway">
    <text evidence="3">Protein modification; protein glycosylation.</text>
</comment>
<dbReference type="PROSITE" id="PS50231">
    <property type="entry name" value="RICIN_B_LECTIN"/>
    <property type="match status" value="1"/>
</dbReference>
<dbReference type="Gene3D" id="2.80.10.50">
    <property type="match status" value="1"/>
</dbReference>
<dbReference type="InterPro" id="IPR001173">
    <property type="entry name" value="Glyco_trans_2-like"/>
</dbReference>
<organism evidence="16 17">
    <name type="scientific">Oikopleura dioica</name>
    <name type="common">Tunicate</name>
    <dbReference type="NCBI Taxonomy" id="34765"/>
    <lineage>
        <taxon>Eukaryota</taxon>
        <taxon>Metazoa</taxon>
        <taxon>Chordata</taxon>
        <taxon>Tunicata</taxon>
        <taxon>Appendicularia</taxon>
        <taxon>Copelata</taxon>
        <taxon>Oikopleuridae</taxon>
        <taxon>Oikopleura</taxon>
    </lineage>
</organism>
<reference evidence="16 17" key="1">
    <citation type="submission" date="2021-04" db="EMBL/GenBank/DDBJ databases">
        <authorList>
            <person name="Bliznina A."/>
        </authorList>
    </citation>
    <scope>NUCLEOTIDE SEQUENCE [LARGE SCALE GENOMIC DNA]</scope>
</reference>
<evidence type="ECO:0000256" key="9">
    <source>
        <dbReference type="ARBA" id="ARBA00022989"/>
    </source>
</evidence>
<feature type="compositionally biased region" description="Acidic residues" evidence="14">
    <location>
        <begin position="731"/>
        <end position="751"/>
    </location>
</feature>
<evidence type="ECO:0000256" key="7">
    <source>
        <dbReference type="ARBA" id="ARBA00022734"/>
    </source>
</evidence>
<dbReference type="InterPro" id="IPR045885">
    <property type="entry name" value="GalNAc-T"/>
</dbReference>
<comment type="subcellular location">
    <subcellularLocation>
        <location evidence="2">Golgi apparatus membrane</location>
        <topology evidence="2">Single-pass type II membrane protein</topology>
    </subcellularLocation>
</comment>
<evidence type="ECO:0000259" key="15">
    <source>
        <dbReference type="SMART" id="SM00458"/>
    </source>
</evidence>
<evidence type="ECO:0000256" key="14">
    <source>
        <dbReference type="SAM" id="MobiDB-lite"/>
    </source>
</evidence>
<dbReference type="Pfam" id="PF21045">
    <property type="entry name" value="INT10"/>
    <property type="match status" value="2"/>
</dbReference>
<evidence type="ECO:0000256" key="4">
    <source>
        <dbReference type="ARBA" id="ARBA00005680"/>
    </source>
</evidence>
<keyword evidence="9" id="KW-1133">Transmembrane helix</keyword>
<keyword evidence="10" id="KW-0333">Golgi apparatus</keyword>
<evidence type="ECO:0000313" key="16">
    <source>
        <dbReference type="EMBL" id="CAG5094581.1"/>
    </source>
</evidence>
<evidence type="ECO:0000313" key="17">
    <source>
        <dbReference type="Proteomes" id="UP001158576"/>
    </source>
</evidence>
<keyword evidence="7" id="KW-0430">Lectin</keyword>
<evidence type="ECO:0000256" key="11">
    <source>
        <dbReference type="ARBA" id="ARBA00023136"/>
    </source>
</evidence>
<comment type="cofactor">
    <cofactor evidence="1">
        <name>Mn(2+)</name>
        <dbReference type="ChEBI" id="CHEBI:29035"/>
    </cofactor>
</comment>
<keyword evidence="11" id="KW-0472">Membrane</keyword>
<evidence type="ECO:0000256" key="8">
    <source>
        <dbReference type="ARBA" id="ARBA00022968"/>
    </source>
</evidence>
<name>A0ABN7S7K5_OIKDI</name>
<evidence type="ECO:0000256" key="5">
    <source>
        <dbReference type="ARBA" id="ARBA00012644"/>
    </source>
</evidence>
<keyword evidence="17" id="KW-1185">Reference proteome</keyword>
<dbReference type="SUPFAM" id="SSF50370">
    <property type="entry name" value="Ricin B-like lectins"/>
    <property type="match status" value="1"/>
</dbReference>
<dbReference type="SMART" id="SM00458">
    <property type="entry name" value="RICIN"/>
    <property type="match status" value="1"/>
</dbReference>
<comment type="similarity">
    <text evidence="4">Belongs to the glycosyltransferase 2 family. GalNAc-T subfamily.</text>
</comment>
<dbReference type="SUPFAM" id="SSF53448">
    <property type="entry name" value="Nucleotide-diphospho-sugar transferases"/>
    <property type="match status" value="1"/>
</dbReference>
<dbReference type="CDD" id="cd02510">
    <property type="entry name" value="pp-GalNAc-T"/>
    <property type="match status" value="1"/>
</dbReference>
<evidence type="ECO:0000256" key="2">
    <source>
        <dbReference type="ARBA" id="ARBA00004323"/>
    </source>
</evidence>
<dbReference type="InterPro" id="IPR035992">
    <property type="entry name" value="Ricin_B-like_lectins"/>
</dbReference>
<keyword evidence="13" id="KW-0464">Manganese</keyword>
<proteinExistence type="inferred from homology"/>
<keyword evidence="6" id="KW-0812">Transmembrane</keyword>
<dbReference type="InterPro" id="IPR029044">
    <property type="entry name" value="Nucleotide-diphossugar_trans"/>
</dbReference>
<dbReference type="EMBL" id="OU015569">
    <property type="protein sequence ID" value="CAG5094581.1"/>
    <property type="molecule type" value="Genomic_DNA"/>
</dbReference>
<feature type="domain" description="Ricin B lectin" evidence="15">
    <location>
        <begin position="1123"/>
        <end position="1254"/>
    </location>
</feature>
<dbReference type="Pfam" id="PF00652">
    <property type="entry name" value="Ricin_B_lectin"/>
    <property type="match status" value="1"/>
</dbReference>
<keyword evidence="8" id="KW-0735">Signal-anchor</keyword>
<keyword evidence="12" id="KW-1015">Disulfide bond</keyword>
<evidence type="ECO:0000256" key="12">
    <source>
        <dbReference type="ARBA" id="ARBA00023157"/>
    </source>
</evidence>
<evidence type="ECO:0000256" key="6">
    <source>
        <dbReference type="ARBA" id="ARBA00022692"/>
    </source>
</evidence>
<evidence type="ECO:0000256" key="1">
    <source>
        <dbReference type="ARBA" id="ARBA00001936"/>
    </source>
</evidence>
<dbReference type="Proteomes" id="UP001158576">
    <property type="component" value="Chromosome XSR"/>
</dbReference>
<evidence type="ECO:0000256" key="10">
    <source>
        <dbReference type="ARBA" id="ARBA00023034"/>
    </source>
</evidence>
<dbReference type="InterPro" id="IPR000772">
    <property type="entry name" value="Ricin_B_lectin"/>
</dbReference>
<dbReference type="EC" id="2.4.1.41" evidence="5"/>
<dbReference type="CDD" id="cd23434">
    <property type="entry name" value="beta-trefoil_Ricin_GALNT2"/>
    <property type="match status" value="1"/>
</dbReference>
<evidence type="ECO:0000256" key="13">
    <source>
        <dbReference type="ARBA" id="ARBA00023211"/>
    </source>
</evidence>
<feature type="compositionally biased region" description="Basic and acidic residues" evidence="14">
    <location>
        <begin position="655"/>
        <end position="668"/>
    </location>
</feature>
<sequence>MEVDQSTSAWLLSRALNAKNINEARVWLESAKLESPKSFNMMISAYELECRALTSPKDTANVILGLVKNEEFINEPRLWDEVRILLESDTDSNRTAVNIFRSEVITALGPTNFRELIIEFINIYKQEIELHIELLLKILKKYPDYIKPVGPNVCDKLFMGEKHDAGEDPDLTPLNRKRHLAVNTVFPVLFESGKLDAVQAKTLYKWFQKSLEYTVWYVSTTKRPSDLPMIEGDAWEKLRKIRLHIGKHAGWEAEPSLPCQPAQALWQMVKWLKSIYLPFNYNSRRPPPNLNAIRKQTFYTAVNVYLEAAVRYMAISEPALIRNLSGKKTYSQFPIYGMIIDAADKPKGKYFDKNFEDMCERQQFFTASIAAKKILTDDDIFAEDLQKLQRALKFNKWHWLEAFHIDCSFKDGDFDHAIFRLSHLIKAENWQSPLLYRWRVQLGSCYYELKKIRTSVTYLYDAMMQEQEDAFDTEIDGEYILSNQMGEIEWVRGVHCDVLIIAIHAILNATAVLLDRANAANAPHPRQMQIVGWMLVLSQYEWPRFFETTKYAIEKIKSEGSFTYPNMLDFIYEGGVIEELAWLLNQDVPLNISNANEPRELREQLIKAHKPKSPLHNENDKIDAEKLEHDIEDIEHGIEDLKNDGKKDEFAEIEDSIRHDLEGGKDQDYGDMEGISDNAEDGDESEGDESKAHADPTGDTKINKEIEEGIENVEFEQDELQGPPTEKSVQDDDDEDDEMEEDEDEEDDGKVDWWDFDDAAYLAAGALGPDDDPYEANKFNQAASDRIKSDRAVPDTRHKECSKQKFPVNDLPDTTVIITYHNEAHSTLLRTVISVLHRSPAHLIKEIILVDDFSKNPNIGPPLTKIKKVKAIRNPKREGLIRSRVRGAAIATGKVLTFLDSHVEANEGWLEPLLGRIHESRTAVVSPIIDVIGMDDFHYVGASADLKGGFNWDLVFKWDYMSEQERRERRKAPTSPIRTPMIAGGLFSIEKNWFHELGEYDMDMDVWGGENLEISFRVWQCHGTLEIIPCSRVGHVFRKKHPYTFPGGSGNVFAKNTRRAAEVWMDEYKEFYFAAVPSAKMVKFGDISKRTEIREKLQCKSFSWFLENVYPELRIPNKDAIGWGAVSQKNKGLEECIDVQSGQKDTLGNTHGGGTIGMYRCHGDGGNQEFTLTKEGKEFRHMDLCIGYNAKEPVGNPVKFNTCHQMSHQRWEYFGSQIKPEGHTNLCLDSKNHLEKGLTLEVCNHSRTQVFSFEMRNIK</sequence>
<dbReference type="PANTHER" id="PTHR11675">
    <property type="entry name" value="N-ACETYLGALACTOSAMINYLTRANSFERASE"/>
    <property type="match status" value="1"/>
</dbReference>
<feature type="region of interest" description="Disordered" evidence="14">
    <location>
        <begin position="655"/>
        <end position="751"/>
    </location>
</feature>
<dbReference type="PANTHER" id="PTHR11675:SF119">
    <property type="entry name" value="POLYPEPTIDE N-ACETYLGALACTOSAMINYLTRANSFERASE 2"/>
    <property type="match status" value="1"/>
</dbReference>
<feature type="compositionally biased region" description="Acidic residues" evidence="14">
    <location>
        <begin position="708"/>
        <end position="719"/>
    </location>
</feature>
<evidence type="ECO:0000256" key="3">
    <source>
        <dbReference type="ARBA" id="ARBA00004922"/>
    </source>
</evidence>
<dbReference type="Pfam" id="PF00535">
    <property type="entry name" value="Glycos_transf_2"/>
    <property type="match status" value="1"/>
</dbReference>
<dbReference type="Gene3D" id="3.90.550.10">
    <property type="entry name" value="Spore Coat Polysaccharide Biosynthesis Protein SpsA, Chain A"/>
    <property type="match status" value="1"/>
</dbReference>